<dbReference type="AlphaFoldDB" id="A0A9W8MQ99"/>
<evidence type="ECO:0000313" key="3">
    <source>
        <dbReference type="Proteomes" id="UP001148786"/>
    </source>
</evidence>
<keyword evidence="3" id="KW-1185">Reference proteome</keyword>
<gene>
    <name evidence="2" type="ORF">NLJ89_g11111</name>
</gene>
<dbReference type="EMBL" id="JANKHO010002341">
    <property type="protein sequence ID" value="KAJ3493023.1"/>
    <property type="molecule type" value="Genomic_DNA"/>
</dbReference>
<organism evidence="2 3">
    <name type="scientific">Agrocybe chaxingu</name>
    <dbReference type="NCBI Taxonomy" id="84603"/>
    <lineage>
        <taxon>Eukaryota</taxon>
        <taxon>Fungi</taxon>
        <taxon>Dikarya</taxon>
        <taxon>Basidiomycota</taxon>
        <taxon>Agaricomycotina</taxon>
        <taxon>Agaricomycetes</taxon>
        <taxon>Agaricomycetidae</taxon>
        <taxon>Agaricales</taxon>
        <taxon>Agaricineae</taxon>
        <taxon>Strophariaceae</taxon>
        <taxon>Agrocybe</taxon>
    </lineage>
</organism>
<feature type="region of interest" description="Disordered" evidence="1">
    <location>
        <begin position="1"/>
        <end position="42"/>
    </location>
</feature>
<reference evidence="2" key="1">
    <citation type="submission" date="2022-07" db="EMBL/GenBank/DDBJ databases">
        <title>Genome Sequence of Agrocybe chaxingu.</title>
        <authorList>
            <person name="Buettner E."/>
        </authorList>
    </citation>
    <scope>NUCLEOTIDE SEQUENCE</scope>
    <source>
        <strain evidence="2">MP-N11</strain>
    </source>
</reference>
<sequence>MSTLPMDQKRKTRLSGPEPLKKKRAHVTAAAGPSQPLSSLPSLPVPPLVPVPQYGVQKIWCAPYRSILQRCHLSESPEPVPTPLPLPFPVPEIAPPLPLEPASPALDLWSFERFWPTYSTEEESSSQFSLLEEAETAVWADSTTTKLPWLPKGPGAQSN</sequence>
<proteinExistence type="predicted"/>
<protein>
    <submittedName>
        <fullName evidence="2">Uncharacterized protein</fullName>
    </submittedName>
</protein>
<accession>A0A9W8MQ99</accession>
<feature type="compositionally biased region" description="Low complexity" evidence="1">
    <location>
        <begin position="33"/>
        <end position="42"/>
    </location>
</feature>
<evidence type="ECO:0000256" key="1">
    <source>
        <dbReference type="SAM" id="MobiDB-lite"/>
    </source>
</evidence>
<evidence type="ECO:0000313" key="2">
    <source>
        <dbReference type="EMBL" id="KAJ3493023.1"/>
    </source>
</evidence>
<dbReference type="Proteomes" id="UP001148786">
    <property type="component" value="Unassembled WGS sequence"/>
</dbReference>
<name>A0A9W8MQ99_9AGAR</name>
<comment type="caution">
    <text evidence="2">The sequence shown here is derived from an EMBL/GenBank/DDBJ whole genome shotgun (WGS) entry which is preliminary data.</text>
</comment>